<dbReference type="SMART" id="SM00477">
    <property type="entry name" value="NUC"/>
    <property type="match status" value="1"/>
</dbReference>
<reference evidence="4" key="1">
    <citation type="journal article" date="2018" name="J. Virol.">
        <title>Crustacean Genome Exploration Reveals the Evolutionary Origin of White Spot Syndrome Virus.</title>
        <authorList>
            <person name="Kawato S."/>
            <person name="Shitara A."/>
            <person name="Wang Y."/>
            <person name="Nozaki R."/>
            <person name="Kondo H."/>
            <person name="Hirono I."/>
        </authorList>
    </citation>
    <scope>NUCLEOTIDE SEQUENCE</scope>
    <source>
        <strain evidence="4">TUMSAT-1</strain>
    </source>
</reference>
<dbReference type="Pfam" id="PF01223">
    <property type="entry name" value="Endonuclease_NS"/>
    <property type="match status" value="1"/>
</dbReference>
<evidence type="ECO:0000259" key="2">
    <source>
        <dbReference type="SMART" id="SM00477"/>
    </source>
</evidence>
<dbReference type="SUPFAM" id="SSF54060">
    <property type="entry name" value="His-Me finger endonucleases"/>
    <property type="match status" value="1"/>
</dbReference>
<dbReference type="InterPro" id="IPR020821">
    <property type="entry name" value="ENPP1-3/EXOG-like_nuc-like"/>
</dbReference>
<dbReference type="InterPro" id="IPR044925">
    <property type="entry name" value="His-Me_finger_sf"/>
</dbReference>
<evidence type="ECO:0000259" key="3">
    <source>
        <dbReference type="SMART" id="SM00892"/>
    </source>
</evidence>
<dbReference type="InterPro" id="IPR040255">
    <property type="entry name" value="Non-specific_endonuclease"/>
</dbReference>
<feature type="domain" description="ENPP1-3/EXOG-like endonuclease/phosphodiesterase" evidence="2">
    <location>
        <begin position="203"/>
        <end position="368"/>
    </location>
</feature>
<dbReference type="EMBL" id="BFCC01000001">
    <property type="protein sequence ID" value="GBG35338.1"/>
    <property type="molecule type" value="Genomic_DNA"/>
</dbReference>
<comment type="caution">
    <text evidence="4">The sequence shown here is derived from an EMBL/GenBank/DDBJ whole genome shotgun (WGS) entry which is preliminary data.</text>
</comment>
<evidence type="ECO:0000313" key="4">
    <source>
        <dbReference type="EMBL" id="GBG35338.1"/>
    </source>
</evidence>
<dbReference type="InterPro" id="IPR044929">
    <property type="entry name" value="DNA/RNA_non-sp_Endonuclease_sf"/>
</dbReference>
<dbReference type="GO" id="GO:0046872">
    <property type="term" value="F:metal ion binding"/>
    <property type="evidence" value="ECO:0007669"/>
    <property type="project" value="InterPro"/>
</dbReference>
<dbReference type="InterPro" id="IPR001604">
    <property type="entry name" value="Endo_G_ENPP1-like_dom"/>
</dbReference>
<keyword evidence="1" id="KW-0472">Membrane</keyword>
<accession>A0A401INY9</accession>
<name>A0A401INY9_9VIRU</name>
<dbReference type="PANTHER" id="PTHR13966:SF19">
    <property type="entry name" value="NUCLEASE EXOG, MITOCHONDRIAL"/>
    <property type="match status" value="1"/>
</dbReference>
<feature type="domain" description="DNA/RNA non-specific endonuclease/pyrophosphatase/phosphodiesterase" evidence="3">
    <location>
        <begin position="202"/>
        <end position="368"/>
    </location>
</feature>
<dbReference type="SMART" id="SM00892">
    <property type="entry name" value="Endonuclease_NS"/>
    <property type="match status" value="1"/>
</dbReference>
<sequence length="371" mass="41670">MRANILRSVVLSWRDSFCAFNSSNRISSTSSQVLGIWYSAKGGGGDGGLSSIFFSKTMQKKMLLNASTILPPMSVLFFLIMSLACPVNTTRICSVSDGKRQPLFFKDGGEMIYPKASCGLLSSRGELFEDVSWVGCSGARQNKLLGGDGEVLAENGKLIRTTADAAARYYRCKSVNSASIKRTGDVFEVFFRVKAGNRRQFVHNIYSFKWNRTMNAPVWVRHVPSASFSDPSVIDTQVRAPWRYSKLVFGYDNDPRRAFKLAYKKYRMSRGHLAPAGDFLLAAERWATFQLSNVVPQPQTHNNGKWKEIEDHVRTKFNKKMIKYVETGPISDENGETETLDGIVPVPKGLYKKVIGRDDDRVLYEVRSLFS</sequence>
<dbReference type="Gene3D" id="3.40.570.10">
    <property type="entry name" value="Extracellular Endonuclease, subunit A"/>
    <property type="match status" value="1"/>
</dbReference>
<dbReference type="GO" id="GO:0004521">
    <property type="term" value="F:RNA endonuclease activity"/>
    <property type="evidence" value="ECO:0007669"/>
    <property type="project" value="TreeGrafter"/>
</dbReference>
<dbReference type="PANTHER" id="PTHR13966">
    <property type="entry name" value="ENDONUCLEASE RELATED"/>
    <property type="match status" value="1"/>
</dbReference>
<organism evidence="4">
    <name type="scientific">Hemigrapsus takanoi nimavirus</name>
    <dbReference type="NCBI Taxonomy" id="2133792"/>
    <lineage>
        <taxon>Viruses</taxon>
        <taxon>Viruses incertae sedis</taxon>
        <taxon>Naldaviricetes</taxon>
        <taxon>Nimaviridae</taxon>
    </lineage>
</organism>
<keyword evidence="1" id="KW-1133">Transmembrane helix</keyword>
<dbReference type="GO" id="GO:0000014">
    <property type="term" value="F:single-stranded DNA endodeoxyribonuclease activity"/>
    <property type="evidence" value="ECO:0007669"/>
    <property type="project" value="TreeGrafter"/>
</dbReference>
<proteinExistence type="predicted"/>
<keyword evidence="1" id="KW-0812">Transmembrane</keyword>
<feature type="transmembrane region" description="Helical" evidence="1">
    <location>
        <begin position="62"/>
        <end position="84"/>
    </location>
</feature>
<protein>
    <submittedName>
        <fullName evidence="4">Wsv191-like protein</fullName>
    </submittedName>
</protein>
<evidence type="ECO:0000256" key="1">
    <source>
        <dbReference type="SAM" id="Phobius"/>
    </source>
</evidence>
<dbReference type="GO" id="GO:0003676">
    <property type="term" value="F:nucleic acid binding"/>
    <property type="evidence" value="ECO:0007669"/>
    <property type="project" value="InterPro"/>
</dbReference>